<sequence>MVPGHAFEGFKANHPSINDLSCGDRNHDYLPQDAQSFVRRGCVLPQKRSGRIMEGKYVYTTRHRDGVPAEKVEEVNRVGLRIWQSMREETSNTKEETTCGGENTQAVKKKSAASEKLCNFEPEDIGEVTHDDAIEESETVEKGGENGAIISEELLDGKVEVASKTQKYRAVEKQFATPVTKRAEVSDEGFVVLEERDAPKVRHSQESKEYEVVECGGSFGHMKAAEKTKGFFRKLCRFVALGML</sequence>
<reference evidence="1" key="2">
    <citation type="journal article" date="2022" name="Microb. Genom.">
        <title>A chromosome-scale genome assembly of the tomato pathogen Cladosporium fulvum reveals a compartmentalized genome architecture and the presence of a dispensable chromosome.</title>
        <authorList>
            <person name="Zaccaron A.Z."/>
            <person name="Chen L.H."/>
            <person name="Samaras A."/>
            <person name="Stergiopoulos I."/>
        </authorList>
    </citation>
    <scope>NUCLEOTIDE SEQUENCE</scope>
    <source>
        <strain evidence="1">Race5_Kim</strain>
    </source>
</reference>
<dbReference type="KEGG" id="ffu:CLAFUR5_01458"/>
<name>A0A9Q8L6U6_PASFU</name>
<dbReference type="RefSeq" id="XP_047756311.1">
    <property type="nucleotide sequence ID" value="XM_047900606.1"/>
</dbReference>
<evidence type="ECO:0000313" key="1">
    <source>
        <dbReference type="EMBL" id="UJO11945.1"/>
    </source>
</evidence>
<proteinExistence type="predicted"/>
<accession>A0A9Q8L6U6</accession>
<keyword evidence="2" id="KW-1185">Reference proteome</keyword>
<gene>
    <name evidence="1" type="ORF">CLAFUR5_01458</name>
</gene>
<dbReference type="EMBL" id="CP090163">
    <property type="protein sequence ID" value="UJO11945.1"/>
    <property type="molecule type" value="Genomic_DNA"/>
</dbReference>
<evidence type="ECO:0000313" key="2">
    <source>
        <dbReference type="Proteomes" id="UP000756132"/>
    </source>
</evidence>
<dbReference type="GeneID" id="71981336"/>
<reference evidence="1" key="1">
    <citation type="submission" date="2021-12" db="EMBL/GenBank/DDBJ databases">
        <authorList>
            <person name="Zaccaron A."/>
            <person name="Stergiopoulos I."/>
        </authorList>
    </citation>
    <scope>NUCLEOTIDE SEQUENCE</scope>
    <source>
        <strain evidence="1">Race5_Kim</strain>
    </source>
</reference>
<dbReference type="Proteomes" id="UP000756132">
    <property type="component" value="Chromosome 1"/>
</dbReference>
<organism evidence="1 2">
    <name type="scientific">Passalora fulva</name>
    <name type="common">Tomato leaf mold</name>
    <name type="synonym">Cladosporium fulvum</name>
    <dbReference type="NCBI Taxonomy" id="5499"/>
    <lineage>
        <taxon>Eukaryota</taxon>
        <taxon>Fungi</taxon>
        <taxon>Dikarya</taxon>
        <taxon>Ascomycota</taxon>
        <taxon>Pezizomycotina</taxon>
        <taxon>Dothideomycetes</taxon>
        <taxon>Dothideomycetidae</taxon>
        <taxon>Mycosphaerellales</taxon>
        <taxon>Mycosphaerellaceae</taxon>
        <taxon>Fulvia</taxon>
    </lineage>
</organism>
<dbReference type="AlphaFoldDB" id="A0A9Q8L6U6"/>
<protein>
    <submittedName>
        <fullName evidence="1">Uncharacterized protein</fullName>
    </submittedName>
</protein>